<dbReference type="PANTHER" id="PTHR45766:SF6">
    <property type="entry name" value="SWI_SNF-RELATED MATRIX-ASSOCIATED ACTIN-DEPENDENT REGULATOR OF CHROMATIN SUBFAMILY A-LIKE PROTEIN 1"/>
    <property type="match status" value="1"/>
</dbReference>
<organism evidence="5 6">
    <name type="scientific">Baekduia soli</name>
    <dbReference type="NCBI Taxonomy" id="496014"/>
    <lineage>
        <taxon>Bacteria</taxon>
        <taxon>Bacillati</taxon>
        <taxon>Actinomycetota</taxon>
        <taxon>Thermoleophilia</taxon>
        <taxon>Solirubrobacterales</taxon>
        <taxon>Baekduiaceae</taxon>
        <taxon>Baekduia</taxon>
    </lineage>
</organism>
<dbReference type="CDD" id="cd18793">
    <property type="entry name" value="SF2_C_SNF"/>
    <property type="match status" value="1"/>
</dbReference>
<evidence type="ECO:0000256" key="2">
    <source>
        <dbReference type="SAM" id="MobiDB-lite"/>
    </source>
</evidence>
<reference evidence="5 6" key="1">
    <citation type="journal article" date="2018" name="J. Microbiol.">
        <title>Baekduia soli gen. nov., sp. nov., a novel bacterium isolated from the soil of Baekdu Mountain and proposal of a novel family name, Baekduiaceae fam. nov.</title>
        <authorList>
            <person name="An D.S."/>
            <person name="Siddiqi M.Z."/>
            <person name="Kim K.H."/>
            <person name="Yu H.S."/>
            <person name="Im W.T."/>
        </authorList>
    </citation>
    <scope>NUCLEOTIDE SEQUENCE [LARGE SCALE GENOMIC DNA]</scope>
    <source>
        <strain evidence="5 6">BR7-21</strain>
    </source>
</reference>
<feature type="compositionally biased region" description="Basic and acidic residues" evidence="2">
    <location>
        <begin position="61"/>
        <end position="106"/>
    </location>
</feature>
<dbReference type="InterPro" id="IPR049730">
    <property type="entry name" value="SNF2/RAD54-like_C"/>
</dbReference>
<feature type="domain" description="Helicase ATP-binding" evidence="3">
    <location>
        <begin position="454"/>
        <end position="609"/>
    </location>
</feature>
<feature type="domain" description="Helicase C-terminal" evidence="4">
    <location>
        <begin position="722"/>
        <end position="883"/>
    </location>
</feature>
<dbReference type="PROSITE" id="PS51192">
    <property type="entry name" value="HELICASE_ATP_BIND_1"/>
    <property type="match status" value="1"/>
</dbReference>
<accession>A0A5B8U3L3</accession>
<evidence type="ECO:0000313" key="5">
    <source>
        <dbReference type="EMBL" id="QEC47593.1"/>
    </source>
</evidence>
<dbReference type="GO" id="GO:0005524">
    <property type="term" value="F:ATP binding"/>
    <property type="evidence" value="ECO:0007669"/>
    <property type="project" value="InterPro"/>
</dbReference>
<evidence type="ECO:0000256" key="1">
    <source>
        <dbReference type="ARBA" id="ARBA00022801"/>
    </source>
</evidence>
<feature type="compositionally biased region" description="Basic residues" evidence="2">
    <location>
        <begin position="32"/>
        <end position="51"/>
    </location>
</feature>
<dbReference type="GO" id="GO:0006281">
    <property type="term" value="P:DNA repair"/>
    <property type="evidence" value="ECO:0007669"/>
    <property type="project" value="TreeGrafter"/>
</dbReference>
<dbReference type="AlphaFoldDB" id="A0A5B8U3L3"/>
<feature type="region of interest" description="Disordered" evidence="2">
    <location>
        <begin position="1"/>
        <end position="144"/>
    </location>
</feature>
<dbReference type="InterPro" id="IPR000330">
    <property type="entry name" value="SNF2_N"/>
</dbReference>
<evidence type="ECO:0000259" key="4">
    <source>
        <dbReference type="PROSITE" id="PS51194"/>
    </source>
</evidence>
<gene>
    <name evidence="5" type="ORF">FSW04_08400</name>
</gene>
<dbReference type="KEGG" id="bsol:FSW04_08400"/>
<evidence type="ECO:0000259" key="3">
    <source>
        <dbReference type="PROSITE" id="PS51192"/>
    </source>
</evidence>
<dbReference type="InterPro" id="IPR038718">
    <property type="entry name" value="SNF2-like_sf"/>
</dbReference>
<keyword evidence="6" id="KW-1185">Reference proteome</keyword>
<dbReference type="SMART" id="SM00487">
    <property type="entry name" value="DEXDc"/>
    <property type="match status" value="1"/>
</dbReference>
<dbReference type="Proteomes" id="UP000321805">
    <property type="component" value="Chromosome"/>
</dbReference>
<name>A0A5B8U3L3_9ACTN</name>
<dbReference type="Gene3D" id="3.40.50.300">
    <property type="entry name" value="P-loop containing nucleotide triphosphate hydrolases"/>
    <property type="match status" value="1"/>
</dbReference>
<dbReference type="OrthoDB" id="9760715at2"/>
<dbReference type="SMART" id="SM00490">
    <property type="entry name" value="HELICc"/>
    <property type="match status" value="1"/>
</dbReference>
<evidence type="ECO:0008006" key="7">
    <source>
        <dbReference type="Google" id="ProtNLM"/>
    </source>
</evidence>
<evidence type="ECO:0000313" key="6">
    <source>
        <dbReference type="Proteomes" id="UP000321805"/>
    </source>
</evidence>
<dbReference type="GO" id="GO:0016787">
    <property type="term" value="F:hydrolase activity"/>
    <property type="evidence" value="ECO:0007669"/>
    <property type="project" value="UniProtKB-KW"/>
</dbReference>
<dbReference type="Gene3D" id="3.40.50.10810">
    <property type="entry name" value="Tandem AAA-ATPase domain"/>
    <property type="match status" value="1"/>
</dbReference>
<feature type="compositionally biased region" description="Basic residues" evidence="2">
    <location>
        <begin position="122"/>
        <end position="134"/>
    </location>
</feature>
<keyword evidence="1" id="KW-0378">Hydrolase</keyword>
<dbReference type="PROSITE" id="PS51194">
    <property type="entry name" value="HELICASE_CTER"/>
    <property type="match status" value="1"/>
</dbReference>
<dbReference type="InterPro" id="IPR014001">
    <property type="entry name" value="Helicase_ATP-bd"/>
</dbReference>
<dbReference type="Pfam" id="PF00271">
    <property type="entry name" value="Helicase_C"/>
    <property type="match status" value="1"/>
</dbReference>
<protein>
    <recommendedName>
        <fullName evidence="7">DEAD/DEAH box helicase</fullName>
    </recommendedName>
</protein>
<dbReference type="PANTHER" id="PTHR45766">
    <property type="entry name" value="DNA ANNEALING HELICASE AND ENDONUCLEASE ZRANB3 FAMILY MEMBER"/>
    <property type="match status" value="1"/>
</dbReference>
<dbReference type="EMBL" id="CP042430">
    <property type="protein sequence ID" value="QEC47593.1"/>
    <property type="molecule type" value="Genomic_DNA"/>
</dbReference>
<dbReference type="SUPFAM" id="SSF52540">
    <property type="entry name" value="P-loop containing nucleoside triphosphate hydrolases"/>
    <property type="match status" value="2"/>
</dbReference>
<dbReference type="InterPro" id="IPR027417">
    <property type="entry name" value="P-loop_NTPase"/>
</dbReference>
<proteinExistence type="predicted"/>
<dbReference type="InterPro" id="IPR001650">
    <property type="entry name" value="Helicase_C-like"/>
</dbReference>
<dbReference type="Pfam" id="PF00176">
    <property type="entry name" value="SNF2-rel_dom"/>
    <property type="match status" value="1"/>
</dbReference>
<sequence>MTSIGVASRLRPDEHPRPRRPPGAAGPGAPPSRRRPARRRDGRRLRRHVARGPRGLAVARLAHDELDPAEHRPLPARPRRDGRVDGRHREGPRRAEPPAHAGDRAAARPPGAGRVDEEHARGAPRRPRRPRRARRGDAHERRHRARPVRDLVLRVRGLLAARLSTPRGSLEKVQLAPESPNIELRRGPDGGPIVVLGFPYDPHIVAVVRQIPSRRFDWDRREWWAPVDDWAAVHVAEVIRRFPKLTTSAQVDIWLKGVGERWVGRVRTTRFDGRGWWVLDTRAGQVPEVLLEGSVQRDGDLLVPLTRAGAEVLGEARGARLDGAAHRCVLALVHGGEAPPARLTLHHSVEGESFLLETLWDPEVGDAFERLPGTADGGRSLPLDPWVVTHLDEFLVLHAVEVDAPAAVALEELREEAAEAAAAIRRSRSTGAEPIPGIAERLGGELQPFQWAGVRYVLDARRVFLSDEQGLGKTVQALAALEADDAYPAIVVCPASLKLNWLRETRRWLPHRSVEVVEGGLAVPRTGDITILNYEVVAKHRDTLARLRPGAIVVDESHYCKNPRAKRTQAVRRLAEAVGRGGLRMALTGTPVLNHAEELISQLRIIGRLEEFGSGARFSRQFQGVLTEERLHWHLRRRCFVRRLKSEVLPQLPAKRQVVVPVALDNDREYRVAERDVVEWLRSQPLELSELDAKIAATLRAERLAQLGALQRLAARGKLSSALAWIHDFLESGEPLVVFCRHREVQEAVLERFPDALHLFGRDTIEAREASVQAFQQPDGPQLIIGATRVASQGITLTRASNVVFLELEWTPALHDQAEDRCHRIGQHDAVTAWYLLAADTIDETMAELLERKRGIVAAVTDGRRIDGESVVEGVIRVLRDEEPYRHLRPVA</sequence>
<dbReference type="GO" id="GO:0031297">
    <property type="term" value="P:replication fork processing"/>
    <property type="evidence" value="ECO:0007669"/>
    <property type="project" value="TreeGrafter"/>
</dbReference>